<dbReference type="InterPro" id="IPR020843">
    <property type="entry name" value="ER"/>
</dbReference>
<evidence type="ECO:0000259" key="1">
    <source>
        <dbReference type="SMART" id="SM00829"/>
    </source>
</evidence>
<keyword evidence="3" id="KW-1185">Reference proteome</keyword>
<dbReference type="InterPro" id="IPR011032">
    <property type="entry name" value="GroES-like_sf"/>
</dbReference>
<evidence type="ECO:0000313" key="3">
    <source>
        <dbReference type="Proteomes" id="UP001589532"/>
    </source>
</evidence>
<evidence type="ECO:0000313" key="2">
    <source>
        <dbReference type="EMBL" id="MFB9628268.1"/>
    </source>
</evidence>
<dbReference type="InterPro" id="IPR013154">
    <property type="entry name" value="ADH-like_N"/>
</dbReference>
<dbReference type="CDD" id="cd08270">
    <property type="entry name" value="MDR4"/>
    <property type="match status" value="1"/>
</dbReference>
<name>A0ABV5SB40_9ACTN</name>
<dbReference type="EMBL" id="JBHMBW010000040">
    <property type="protein sequence ID" value="MFB9628268.1"/>
    <property type="molecule type" value="Genomic_DNA"/>
</dbReference>
<dbReference type="InterPro" id="IPR036291">
    <property type="entry name" value="NAD(P)-bd_dom_sf"/>
</dbReference>
<feature type="domain" description="Enoyl reductase (ER)" evidence="1">
    <location>
        <begin position="12"/>
        <end position="309"/>
    </location>
</feature>
<dbReference type="InterPro" id="IPR051397">
    <property type="entry name" value="Zn-ADH-like_protein"/>
</dbReference>
<dbReference type="SMART" id="SM00829">
    <property type="entry name" value="PKS_ER"/>
    <property type="match status" value="1"/>
</dbReference>
<dbReference type="InterPro" id="IPR013149">
    <property type="entry name" value="ADH-like_C"/>
</dbReference>
<protein>
    <submittedName>
        <fullName evidence="2">Zinc-binding dehydrogenase</fullName>
    </submittedName>
</protein>
<organism evidence="2 3">
    <name type="scientific">Nonomuraea helvata</name>
    <dbReference type="NCBI Taxonomy" id="37484"/>
    <lineage>
        <taxon>Bacteria</taxon>
        <taxon>Bacillati</taxon>
        <taxon>Actinomycetota</taxon>
        <taxon>Actinomycetes</taxon>
        <taxon>Streptosporangiales</taxon>
        <taxon>Streptosporangiaceae</taxon>
        <taxon>Nonomuraea</taxon>
    </lineage>
</organism>
<proteinExistence type="predicted"/>
<dbReference type="PANTHER" id="PTHR43677">
    <property type="entry name" value="SHORT-CHAIN DEHYDROGENASE/REDUCTASE"/>
    <property type="match status" value="1"/>
</dbReference>
<dbReference type="RefSeq" id="WP_344998189.1">
    <property type="nucleotide sequence ID" value="NZ_BAAAXV010000009.1"/>
</dbReference>
<gene>
    <name evidence="2" type="ORF">ACFFSA_34715</name>
</gene>
<dbReference type="SUPFAM" id="SSF50129">
    <property type="entry name" value="GroES-like"/>
    <property type="match status" value="1"/>
</dbReference>
<reference evidence="2 3" key="1">
    <citation type="submission" date="2024-09" db="EMBL/GenBank/DDBJ databases">
        <authorList>
            <person name="Sun Q."/>
            <person name="Mori K."/>
        </authorList>
    </citation>
    <scope>NUCLEOTIDE SEQUENCE [LARGE SCALE GENOMIC DNA]</scope>
    <source>
        <strain evidence="2 3">JCM 3143</strain>
    </source>
</reference>
<dbReference type="Gene3D" id="3.40.50.720">
    <property type="entry name" value="NAD(P)-binding Rossmann-like Domain"/>
    <property type="match status" value="1"/>
</dbReference>
<dbReference type="Gene3D" id="3.90.180.10">
    <property type="entry name" value="Medium-chain alcohol dehydrogenases, catalytic domain"/>
    <property type="match status" value="1"/>
</dbReference>
<dbReference type="PANTHER" id="PTHR43677:SF4">
    <property type="entry name" value="QUINONE OXIDOREDUCTASE-LIKE PROTEIN 2"/>
    <property type="match status" value="1"/>
</dbReference>
<dbReference type="SUPFAM" id="SSF51735">
    <property type="entry name" value="NAD(P)-binding Rossmann-fold domains"/>
    <property type="match status" value="1"/>
</dbReference>
<dbReference type="Pfam" id="PF08240">
    <property type="entry name" value="ADH_N"/>
    <property type="match status" value="1"/>
</dbReference>
<sequence>MRALVSGPGGEGRFAEVPEPVPGLGQALVEVHHASVNFSDLRHMGRLPLGTVLGYDAAGVVVRAAEDGTGPGVGARVAAFGAGAWAERAAFDTGSLAPVPDQVDLVRATALPMAGLTALRSLRAAGPAPGSRVLVTGASGAVGRLAVQLARRSGAHVIASVSRPERAHHLTATLAADAAPVEQGRPGSIEVVVGLDGVEPVDVAIETVGGPTLVTTWSLVKPGGNLQSIGWASGQSATFPPNSTFSLGPAKSLNSFGDVAAPAADLVHLLALVAAGDLSVEIGRHGPWEDLEGAKAAQLDGSTTGKITLKVGHTPD</sequence>
<comment type="caution">
    <text evidence="2">The sequence shown here is derived from an EMBL/GenBank/DDBJ whole genome shotgun (WGS) entry which is preliminary data.</text>
</comment>
<dbReference type="Pfam" id="PF00107">
    <property type="entry name" value="ADH_zinc_N"/>
    <property type="match status" value="1"/>
</dbReference>
<dbReference type="Proteomes" id="UP001589532">
    <property type="component" value="Unassembled WGS sequence"/>
</dbReference>
<accession>A0ABV5SB40</accession>